<evidence type="ECO:0000313" key="2">
    <source>
        <dbReference type="Proteomes" id="UP000176576"/>
    </source>
</evidence>
<evidence type="ECO:0000313" key="1">
    <source>
        <dbReference type="EMBL" id="OGZ44824.1"/>
    </source>
</evidence>
<comment type="caution">
    <text evidence="1">The sequence shown here is derived from an EMBL/GenBank/DDBJ whole genome shotgun (WGS) entry which is preliminary data.</text>
</comment>
<dbReference type="AlphaFoldDB" id="A0A1G2G3I3"/>
<accession>A0A1G2G3I3</accession>
<dbReference type="EMBL" id="MHNN01000027">
    <property type="protein sequence ID" value="OGZ44824.1"/>
    <property type="molecule type" value="Genomic_DNA"/>
</dbReference>
<dbReference type="STRING" id="1802117.A3J54_00615"/>
<sequence>MFKAILSTTILPIDGNYSVRTLTGVEREEALSSLVGAAHYIGHPDTKKIVEALGATPAPSKLFGGLEIGEQALCFPIKQGLSDRGQEGFSSPHQAVEEIEKLDVRVIMRLE</sequence>
<protein>
    <submittedName>
        <fullName evidence="1">Uncharacterized protein</fullName>
    </submittedName>
</protein>
<dbReference type="Proteomes" id="UP000176576">
    <property type="component" value="Unassembled WGS sequence"/>
</dbReference>
<organism evidence="1 2">
    <name type="scientific">Candidatus Ryanbacteria bacterium RIFCSPHIGHO2_02_FULL_45_13b</name>
    <dbReference type="NCBI Taxonomy" id="1802117"/>
    <lineage>
        <taxon>Bacteria</taxon>
        <taxon>Candidatus Ryaniibacteriota</taxon>
    </lineage>
</organism>
<reference evidence="1 2" key="1">
    <citation type="journal article" date="2016" name="Nat. Commun.">
        <title>Thousands of microbial genomes shed light on interconnected biogeochemical processes in an aquifer system.</title>
        <authorList>
            <person name="Anantharaman K."/>
            <person name="Brown C.T."/>
            <person name="Hug L.A."/>
            <person name="Sharon I."/>
            <person name="Castelle C.J."/>
            <person name="Probst A.J."/>
            <person name="Thomas B.C."/>
            <person name="Singh A."/>
            <person name="Wilkins M.J."/>
            <person name="Karaoz U."/>
            <person name="Brodie E.L."/>
            <person name="Williams K.H."/>
            <person name="Hubbard S.S."/>
            <person name="Banfield J.F."/>
        </authorList>
    </citation>
    <scope>NUCLEOTIDE SEQUENCE [LARGE SCALE GENOMIC DNA]</scope>
</reference>
<gene>
    <name evidence="1" type="ORF">A3J54_00615</name>
</gene>
<name>A0A1G2G3I3_9BACT</name>
<proteinExistence type="predicted"/>